<dbReference type="GO" id="GO:0008270">
    <property type="term" value="F:zinc ion binding"/>
    <property type="evidence" value="ECO:0007669"/>
    <property type="project" value="UniProtKB-UniRule"/>
</dbReference>
<dbReference type="Proteomes" id="UP000500938">
    <property type="component" value="Chromosome"/>
</dbReference>
<dbReference type="InterPro" id="IPR054418">
    <property type="entry name" value="MQNX/HUTI_composite_N"/>
</dbReference>
<feature type="binding site" evidence="8">
    <location>
        <position position="84"/>
    </location>
    <ligand>
        <name>Zn(2+)</name>
        <dbReference type="ChEBI" id="CHEBI:29105"/>
    </ligand>
</feature>
<dbReference type="InterPro" id="IPR005920">
    <property type="entry name" value="HutI"/>
</dbReference>
<feature type="binding site" evidence="8">
    <location>
        <position position="332"/>
    </location>
    <ligand>
        <name>N-formimidoyl-L-glutamate</name>
        <dbReference type="ChEBI" id="CHEBI:58928"/>
    </ligand>
</feature>
<feature type="binding site" evidence="8">
    <location>
        <position position="84"/>
    </location>
    <ligand>
        <name>Fe(3+)</name>
        <dbReference type="ChEBI" id="CHEBI:29034"/>
    </ligand>
</feature>
<dbReference type="Pfam" id="PF22039">
    <property type="entry name" value="HUTI_composite_bact"/>
    <property type="match status" value="1"/>
</dbReference>
<dbReference type="InterPro" id="IPR032466">
    <property type="entry name" value="Metal_Hydrolase"/>
</dbReference>
<evidence type="ECO:0000259" key="9">
    <source>
        <dbReference type="Pfam" id="PF07969"/>
    </source>
</evidence>
<evidence type="ECO:0000256" key="2">
    <source>
        <dbReference type="ARBA" id="ARBA00022490"/>
    </source>
</evidence>
<protein>
    <recommendedName>
        <fullName evidence="1 8">Imidazolonepropionase</fullName>
        <ecNumber evidence="1 8">3.5.2.7</ecNumber>
    </recommendedName>
    <alternativeName>
        <fullName evidence="8">Imidazolone-5-propionate hydrolase</fullName>
    </alternativeName>
</protein>
<dbReference type="GO" id="GO:0050480">
    <property type="term" value="F:imidazolonepropionase activity"/>
    <property type="evidence" value="ECO:0007669"/>
    <property type="project" value="UniProtKB-UniRule"/>
</dbReference>
<reference evidence="11 12" key="1">
    <citation type="submission" date="2020-05" db="EMBL/GenBank/DDBJ databases">
        <title>Complete genome sequence of Gemmatimonas greenlandica TET16.</title>
        <authorList>
            <person name="Zeng Y."/>
        </authorList>
    </citation>
    <scope>NUCLEOTIDE SEQUENCE [LARGE SCALE GENOMIC DNA]</scope>
    <source>
        <strain evidence="11 12">TET16</strain>
    </source>
</reference>
<feature type="domain" description="Aminodeoxyfutalosine deaminase/Imidazolonepropionase-like composite" evidence="10">
    <location>
        <begin position="40"/>
        <end position="64"/>
    </location>
</feature>
<feature type="binding site" evidence="8">
    <location>
        <position position="82"/>
    </location>
    <ligand>
        <name>Fe(3+)</name>
        <dbReference type="ChEBI" id="CHEBI:29034"/>
    </ligand>
</feature>
<accession>A0A6M4IN81</accession>
<keyword evidence="3 8" id="KW-0479">Metal-binding</keyword>
<comment type="similarity">
    <text evidence="8">Belongs to the metallo-dependent hydrolases superfamily. HutI family.</text>
</comment>
<evidence type="ECO:0000256" key="6">
    <source>
        <dbReference type="ARBA" id="ARBA00022833"/>
    </source>
</evidence>
<feature type="binding site" evidence="8">
    <location>
        <position position="255"/>
    </location>
    <ligand>
        <name>Zn(2+)</name>
        <dbReference type="ChEBI" id="CHEBI:29105"/>
    </ligand>
</feature>
<feature type="binding site" evidence="8">
    <location>
        <position position="154"/>
    </location>
    <ligand>
        <name>N-formimidoyl-L-glutamate</name>
        <dbReference type="ChEBI" id="CHEBI:58928"/>
    </ligand>
</feature>
<comment type="catalytic activity">
    <reaction evidence="8">
        <text>4-imidazolone-5-propanoate + H2O = N-formimidoyl-L-glutamate</text>
        <dbReference type="Rhea" id="RHEA:23660"/>
        <dbReference type="ChEBI" id="CHEBI:15377"/>
        <dbReference type="ChEBI" id="CHEBI:58928"/>
        <dbReference type="ChEBI" id="CHEBI:77893"/>
        <dbReference type="EC" id="3.5.2.7"/>
    </reaction>
</comment>
<evidence type="ECO:0000256" key="7">
    <source>
        <dbReference type="ARBA" id="ARBA00023004"/>
    </source>
</evidence>
<evidence type="ECO:0000256" key="1">
    <source>
        <dbReference type="ARBA" id="ARBA00012864"/>
    </source>
</evidence>
<keyword evidence="6 8" id="KW-0862">Zinc</keyword>
<dbReference type="PANTHER" id="PTHR42752">
    <property type="entry name" value="IMIDAZOLONEPROPIONASE"/>
    <property type="match status" value="1"/>
</dbReference>
<dbReference type="SUPFAM" id="SSF51556">
    <property type="entry name" value="Metallo-dependent hydrolases"/>
    <property type="match status" value="1"/>
</dbReference>
<dbReference type="Gene3D" id="2.30.40.10">
    <property type="entry name" value="Urease, subunit C, domain 1"/>
    <property type="match status" value="1"/>
</dbReference>
<comment type="pathway">
    <text evidence="8">Amino-acid degradation; L-histidine degradation into L-glutamate; N-formimidoyl-L-glutamate from L-histidine: step 3/3.</text>
</comment>
<dbReference type="NCBIfam" id="TIGR01224">
    <property type="entry name" value="hutI"/>
    <property type="match status" value="1"/>
</dbReference>
<feature type="domain" description="Amidohydrolase 3" evidence="9">
    <location>
        <begin position="135"/>
        <end position="401"/>
    </location>
</feature>
<dbReference type="EC" id="3.5.2.7" evidence="1 8"/>
<evidence type="ECO:0000256" key="5">
    <source>
        <dbReference type="ARBA" id="ARBA00022808"/>
    </source>
</evidence>
<dbReference type="GO" id="GO:0019557">
    <property type="term" value="P:L-histidine catabolic process to glutamate and formate"/>
    <property type="evidence" value="ECO:0007669"/>
    <property type="project" value="UniProtKB-UniPathway"/>
</dbReference>
<sequence>MSDGTVTLFVNAAQTVTCAGPARARRDTEMQDAAVQAGVGVAVQGERIVAVDHDAALRGRYPDAVEIDCDRGVLAPGFVDSHTHTVFGRARYEEHELRATGVPYLEIARRGGGIHASVRDLRARSDDELYSVAVPRLRALAAGGVTTVEIKSGYGLTVHDELRSLRVIARLADAGPLNIVPTCLGAHEVPLEYRERPDGRAAWIDCLTNELYPAVAAERLARFADVFCEPGVFTVPETRRLLTAARSHGMDLKLHADELHDGGAAMLAAELGAVSADHLAAISPEGIAALAASSTVATLLPATMLFLGTGRQAPARAMIDAGIAIAVATDLNPGTSPLQSFPLVLTLAVSQLRLSAAEAWIAGTVNGAAALGLAGETGQLRQGFRADLAVHAADDFRALPYWFGERLCRVAWARGRACHLSA</sequence>
<keyword evidence="5 8" id="KW-0369">Histidine metabolism</keyword>
<feature type="binding site" evidence="8">
    <location>
        <position position="334"/>
    </location>
    <ligand>
        <name>N-formimidoyl-L-glutamate</name>
        <dbReference type="ChEBI" id="CHEBI:58928"/>
    </ligand>
</feature>
<evidence type="ECO:0000259" key="10">
    <source>
        <dbReference type="Pfam" id="PF22039"/>
    </source>
</evidence>
<feature type="binding site" evidence="8">
    <location>
        <position position="187"/>
    </location>
    <ligand>
        <name>4-imidazolone-5-propanoate</name>
        <dbReference type="ChEBI" id="CHEBI:77893"/>
    </ligand>
</feature>
<dbReference type="HAMAP" id="MF_00372">
    <property type="entry name" value="HutI"/>
    <property type="match status" value="1"/>
</dbReference>
<feature type="binding site" evidence="8">
    <location>
        <position position="258"/>
    </location>
    <ligand>
        <name>4-imidazolone-5-propanoate</name>
        <dbReference type="ChEBI" id="CHEBI:77893"/>
    </ligand>
</feature>
<keyword evidence="7 8" id="KW-0408">Iron</keyword>
<feature type="binding site" evidence="8">
    <location>
        <position position="255"/>
    </location>
    <ligand>
        <name>Fe(3+)</name>
        <dbReference type="ChEBI" id="CHEBI:29034"/>
    </ligand>
</feature>
<dbReference type="FunFam" id="3.20.20.140:FF:000007">
    <property type="entry name" value="Imidazolonepropionase"/>
    <property type="match status" value="1"/>
</dbReference>
<dbReference type="Pfam" id="PF07969">
    <property type="entry name" value="Amidohydro_3"/>
    <property type="match status" value="1"/>
</dbReference>
<evidence type="ECO:0000313" key="11">
    <source>
        <dbReference type="EMBL" id="QJR34856.1"/>
    </source>
</evidence>
<dbReference type="UniPathway" id="UPA00379">
    <property type="reaction ID" value="UER00551"/>
</dbReference>
<feature type="binding site" evidence="8">
    <location>
        <position position="330"/>
    </location>
    <ligand>
        <name>Fe(3+)</name>
        <dbReference type="ChEBI" id="CHEBI:29034"/>
    </ligand>
</feature>
<feature type="binding site" evidence="8">
    <location>
        <position position="330"/>
    </location>
    <ligand>
        <name>Zn(2+)</name>
        <dbReference type="ChEBI" id="CHEBI:29105"/>
    </ligand>
</feature>
<name>A0A6M4IN81_9BACT</name>
<dbReference type="EMBL" id="CP053085">
    <property type="protein sequence ID" value="QJR34856.1"/>
    <property type="molecule type" value="Genomic_DNA"/>
</dbReference>
<keyword evidence="12" id="KW-1185">Reference proteome</keyword>
<keyword evidence="4 8" id="KW-0378">Hydrolase</keyword>
<dbReference type="InterPro" id="IPR011059">
    <property type="entry name" value="Metal-dep_hydrolase_composite"/>
</dbReference>
<evidence type="ECO:0000313" key="12">
    <source>
        <dbReference type="Proteomes" id="UP000500938"/>
    </source>
</evidence>
<dbReference type="RefSeq" id="WP_171224283.1">
    <property type="nucleotide sequence ID" value="NZ_CP053085.1"/>
</dbReference>
<dbReference type="GO" id="GO:0005506">
    <property type="term" value="F:iron ion binding"/>
    <property type="evidence" value="ECO:0007669"/>
    <property type="project" value="UniProtKB-UniRule"/>
</dbReference>
<evidence type="ECO:0000256" key="4">
    <source>
        <dbReference type="ARBA" id="ARBA00022801"/>
    </source>
</evidence>
<feature type="binding site" evidence="8">
    <location>
        <position position="335"/>
    </location>
    <ligand>
        <name>4-imidazolone-5-propanoate</name>
        <dbReference type="ChEBI" id="CHEBI:77893"/>
    </ligand>
</feature>
<dbReference type="AlphaFoldDB" id="A0A6M4IN81"/>
<feature type="binding site" evidence="8">
    <location>
        <position position="91"/>
    </location>
    <ligand>
        <name>4-imidazolone-5-propanoate</name>
        <dbReference type="ChEBI" id="CHEBI:77893"/>
    </ligand>
</feature>
<dbReference type="InterPro" id="IPR013108">
    <property type="entry name" value="Amidohydro_3"/>
</dbReference>
<comment type="cofactor">
    <cofactor evidence="8">
        <name>Zn(2+)</name>
        <dbReference type="ChEBI" id="CHEBI:29105"/>
    </cofactor>
    <cofactor evidence="8">
        <name>Fe(3+)</name>
        <dbReference type="ChEBI" id="CHEBI:29034"/>
    </cofactor>
    <text evidence="8">Binds 1 zinc or iron ion per subunit.</text>
</comment>
<dbReference type="KEGG" id="ggr:HKW67_04665"/>
<feature type="binding site" evidence="8">
    <location>
        <position position="154"/>
    </location>
    <ligand>
        <name>4-imidazolone-5-propanoate</name>
        <dbReference type="ChEBI" id="CHEBI:77893"/>
    </ligand>
</feature>
<evidence type="ECO:0000256" key="8">
    <source>
        <dbReference type="HAMAP-Rule" id="MF_00372"/>
    </source>
</evidence>
<evidence type="ECO:0000256" key="3">
    <source>
        <dbReference type="ARBA" id="ARBA00022723"/>
    </source>
</evidence>
<keyword evidence="2 8" id="KW-0963">Cytoplasm</keyword>
<dbReference type="GO" id="GO:0019556">
    <property type="term" value="P:L-histidine catabolic process to glutamate and formamide"/>
    <property type="evidence" value="ECO:0007669"/>
    <property type="project" value="UniProtKB-UniRule"/>
</dbReference>
<proteinExistence type="inferred from homology"/>
<feature type="binding site" evidence="8">
    <location>
        <position position="82"/>
    </location>
    <ligand>
        <name>Zn(2+)</name>
        <dbReference type="ChEBI" id="CHEBI:29105"/>
    </ligand>
</feature>
<dbReference type="Gene3D" id="3.20.20.140">
    <property type="entry name" value="Metal-dependent hydrolases"/>
    <property type="match status" value="1"/>
</dbReference>
<comment type="function">
    <text evidence="8">Catalyzes the hydrolytic cleavage of the carbon-nitrogen bond in imidazolone-5-propanoate to yield N-formimidoyl-L-glutamate. It is the third step in the universal histidine degradation pathway.</text>
</comment>
<dbReference type="PANTHER" id="PTHR42752:SF1">
    <property type="entry name" value="IMIDAZOLONEPROPIONASE-RELATED"/>
    <property type="match status" value="1"/>
</dbReference>
<comment type="subcellular location">
    <subcellularLocation>
        <location evidence="8">Cytoplasm</location>
    </subcellularLocation>
</comment>
<gene>
    <name evidence="8" type="primary">hutI</name>
    <name evidence="11" type="ORF">HKW67_04665</name>
</gene>
<dbReference type="SUPFAM" id="SSF51338">
    <property type="entry name" value="Composite domain of metallo-dependent hydrolases"/>
    <property type="match status" value="1"/>
</dbReference>
<dbReference type="GO" id="GO:0005737">
    <property type="term" value="C:cytoplasm"/>
    <property type="evidence" value="ECO:0007669"/>
    <property type="project" value="UniProtKB-SubCell"/>
</dbReference>
<organism evidence="11 12">
    <name type="scientific">Gemmatimonas groenlandica</name>
    <dbReference type="NCBI Taxonomy" id="2732249"/>
    <lineage>
        <taxon>Bacteria</taxon>
        <taxon>Pseudomonadati</taxon>
        <taxon>Gemmatimonadota</taxon>
        <taxon>Gemmatimonadia</taxon>
        <taxon>Gemmatimonadales</taxon>
        <taxon>Gemmatimonadaceae</taxon>
        <taxon>Gemmatimonas</taxon>
    </lineage>
</organism>